<feature type="transmembrane region" description="Helical" evidence="1">
    <location>
        <begin position="67"/>
        <end position="87"/>
    </location>
</feature>
<dbReference type="eggNOG" id="ENOG5030TKZ">
    <property type="taxonomic scope" value="Bacteria"/>
</dbReference>
<gene>
    <name evidence="2" type="ordered locus">CHAB381_0912</name>
</gene>
<reference evidence="3" key="1">
    <citation type="submission" date="2007-07" db="EMBL/GenBank/DDBJ databases">
        <title>Complete genome sequence of Campylobacter hominis ATCC BAA-381, a commensal isolated from the human gastrointestinal tract.</title>
        <authorList>
            <person name="Fouts D.E."/>
            <person name="Mongodin E.F."/>
            <person name="Puiu D."/>
            <person name="Sebastian Y."/>
            <person name="Miller W.G."/>
            <person name="Mandrell R.E."/>
            <person name="Nelson K.E."/>
        </authorList>
    </citation>
    <scope>NUCLEOTIDE SEQUENCE [LARGE SCALE GENOMIC DNA]</scope>
    <source>
        <strain evidence="3">ATCC BAA-381 / LMG 19568 / NCTC 13146 / CH001A</strain>
    </source>
</reference>
<dbReference type="AlphaFoldDB" id="A7I1T3"/>
<proteinExistence type="predicted"/>
<name>A7I1T3_CAMHC</name>
<evidence type="ECO:0000313" key="2">
    <source>
        <dbReference type="EMBL" id="ABS52135.1"/>
    </source>
</evidence>
<dbReference type="STRING" id="360107.CHAB381_0912"/>
<evidence type="ECO:0000313" key="3">
    <source>
        <dbReference type="Proteomes" id="UP000002407"/>
    </source>
</evidence>
<organism evidence="2 3">
    <name type="scientific">Campylobacter hominis (strain ATCC BAA-381 / DSM 21671 / CCUG 45161 / LMG 19568 / NCTC 13146 / CH001A)</name>
    <dbReference type="NCBI Taxonomy" id="360107"/>
    <lineage>
        <taxon>Bacteria</taxon>
        <taxon>Pseudomonadati</taxon>
        <taxon>Campylobacterota</taxon>
        <taxon>Epsilonproteobacteria</taxon>
        <taxon>Campylobacterales</taxon>
        <taxon>Campylobacteraceae</taxon>
        <taxon>Campylobacter</taxon>
    </lineage>
</organism>
<evidence type="ECO:0000256" key="1">
    <source>
        <dbReference type="SAM" id="Phobius"/>
    </source>
</evidence>
<keyword evidence="3" id="KW-1185">Reference proteome</keyword>
<accession>A7I1T3</accession>
<keyword evidence="1" id="KW-1133">Transmembrane helix</keyword>
<dbReference type="EMBL" id="CP000776">
    <property type="protein sequence ID" value="ABS52135.1"/>
    <property type="molecule type" value="Genomic_DNA"/>
</dbReference>
<feature type="transmembrane region" description="Helical" evidence="1">
    <location>
        <begin position="107"/>
        <end position="133"/>
    </location>
</feature>
<dbReference type="Proteomes" id="UP000002407">
    <property type="component" value="Chromosome"/>
</dbReference>
<dbReference type="KEGG" id="cha:CHAB381_0912"/>
<keyword evidence="1" id="KW-0472">Membrane</keyword>
<protein>
    <submittedName>
        <fullName evidence="2">Uncharacterized protein</fullName>
    </submittedName>
</protein>
<feature type="transmembrane region" description="Helical" evidence="1">
    <location>
        <begin position="12"/>
        <end position="30"/>
    </location>
</feature>
<dbReference type="HOGENOM" id="CLU_1821820_0_0_7"/>
<keyword evidence="1" id="KW-0812">Transmembrane</keyword>
<sequence length="141" mass="16691">MRKTYIYEITKFDYVCLFLFICLFFILFTYSFEAKAAPYILFFDLIVCFIMFFILKFSKIKKFKRTIILFTLLFIHFLLLLNGRGWNEGSMHSQSYVIESLSEITDILYGFILLSAFTGFIPFIIYIGFLNFISKITANLS</sequence>
<feature type="transmembrane region" description="Helical" evidence="1">
    <location>
        <begin position="36"/>
        <end position="55"/>
    </location>
</feature>
<dbReference type="RefSeq" id="WP_012108766.1">
    <property type="nucleotide sequence ID" value="NC_009714.1"/>
</dbReference>